<keyword evidence="3" id="KW-1185">Reference proteome</keyword>
<gene>
    <name evidence="2" type="ORF">B0H15DRAFT_461913</name>
</gene>
<reference evidence="2" key="1">
    <citation type="submission" date="2023-03" db="EMBL/GenBank/DDBJ databases">
        <title>Massive genome expansion in bonnet fungi (Mycena s.s.) driven by repeated elements and novel gene families across ecological guilds.</title>
        <authorList>
            <consortium name="Lawrence Berkeley National Laboratory"/>
            <person name="Harder C.B."/>
            <person name="Miyauchi S."/>
            <person name="Viragh M."/>
            <person name="Kuo A."/>
            <person name="Thoen E."/>
            <person name="Andreopoulos B."/>
            <person name="Lu D."/>
            <person name="Skrede I."/>
            <person name="Drula E."/>
            <person name="Henrissat B."/>
            <person name="Morin E."/>
            <person name="Kohler A."/>
            <person name="Barry K."/>
            <person name="LaButti K."/>
            <person name="Morin E."/>
            <person name="Salamov A."/>
            <person name="Lipzen A."/>
            <person name="Mereny Z."/>
            <person name="Hegedus B."/>
            <person name="Baldrian P."/>
            <person name="Stursova M."/>
            <person name="Weitz H."/>
            <person name="Taylor A."/>
            <person name="Grigoriev I.V."/>
            <person name="Nagy L.G."/>
            <person name="Martin F."/>
            <person name="Kauserud H."/>
        </authorList>
    </citation>
    <scope>NUCLEOTIDE SEQUENCE</scope>
    <source>
        <strain evidence="2">CBHHK173m</strain>
    </source>
</reference>
<sequence>MLPRVQDGTPLVPTHPSSFTTHTYTRSGLLSRGMIHNPVKVGSVLFVLVNRLLAFAIVSSIRVFVRKSKKSYHARPNYRVAGIKILQTTAADKLAVIFLTTQTFILPFAAVFL</sequence>
<comment type="caution">
    <text evidence="2">The sequence shown here is derived from an EMBL/GenBank/DDBJ whole genome shotgun (WGS) entry which is preliminary data.</text>
</comment>
<protein>
    <submittedName>
        <fullName evidence="2">Uncharacterized protein</fullName>
    </submittedName>
</protein>
<proteinExistence type="predicted"/>
<dbReference type="AlphaFoldDB" id="A0AAD6UJC6"/>
<keyword evidence="1" id="KW-1133">Transmembrane helix</keyword>
<feature type="transmembrane region" description="Helical" evidence="1">
    <location>
        <begin position="44"/>
        <end position="65"/>
    </location>
</feature>
<feature type="transmembrane region" description="Helical" evidence="1">
    <location>
        <begin position="94"/>
        <end position="112"/>
    </location>
</feature>
<keyword evidence="1" id="KW-0812">Transmembrane</keyword>
<organism evidence="2 3">
    <name type="scientific">Mycena belliarum</name>
    <dbReference type="NCBI Taxonomy" id="1033014"/>
    <lineage>
        <taxon>Eukaryota</taxon>
        <taxon>Fungi</taxon>
        <taxon>Dikarya</taxon>
        <taxon>Basidiomycota</taxon>
        <taxon>Agaricomycotina</taxon>
        <taxon>Agaricomycetes</taxon>
        <taxon>Agaricomycetidae</taxon>
        <taxon>Agaricales</taxon>
        <taxon>Marasmiineae</taxon>
        <taxon>Mycenaceae</taxon>
        <taxon>Mycena</taxon>
    </lineage>
</organism>
<keyword evidence="1" id="KW-0472">Membrane</keyword>
<accession>A0AAD6UJC6</accession>
<name>A0AAD6UJC6_9AGAR</name>
<evidence type="ECO:0000313" key="2">
    <source>
        <dbReference type="EMBL" id="KAJ7100808.1"/>
    </source>
</evidence>
<evidence type="ECO:0000313" key="3">
    <source>
        <dbReference type="Proteomes" id="UP001222325"/>
    </source>
</evidence>
<evidence type="ECO:0000256" key="1">
    <source>
        <dbReference type="SAM" id="Phobius"/>
    </source>
</evidence>
<dbReference type="Proteomes" id="UP001222325">
    <property type="component" value="Unassembled WGS sequence"/>
</dbReference>
<dbReference type="EMBL" id="JARJCN010000005">
    <property type="protein sequence ID" value="KAJ7100808.1"/>
    <property type="molecule type" value="Genomic_DNA"/>
</dbReference>